<gene>
    <name evidence="2" type="ORF">DDZ18_02185</name>
</gene>
<keyword evidence="1" id="KW-0732">Signal</keyword>
<sequence length="154" mass="16989">MRAIVSAALAAACLGAAAEAQIQIRQPQVVEITPELIRPEIRELEGDAPAVVSARRRAQAADLREAGEAYLEDRPELAWRYFRAAAAHEDQAEAIDRAGSLEEARSIIEANTEASLHMVDLQQAMQAQARQYQMMSNVMKARHEAAMAVIRNLR</sequence>
<dbReference type="RefSeq" id="WP_109251712.1">
    <property type="nucleotide sequence ID" value="NZ_QEXV01000001.1"/>
</dbReference>
<comment type="caution">
    <text evidence="2">The sequence shown here is derived from an EMBL/GenBank/DDBJ whole genome shotgun (WGS) entry which is preliminary data.</text>
</comment>
<evidence type="ECO:0008006" key="4">
    <source>
        <dbReference type="Google" id="ProtNLM"/>
    </source>
</evidence>
<dbReference type="Proteomes" id="UP000245168">
    <property type="component" value="Unassembled WGS sequence"/>
</dbReference>
<feature type="chain" id="PRO_5015527334" description="DUF4398 domain-containing protein" evidence="1">
    <location>
        <begin position="21"/>
        <end position="154"/>
    </location>
</feature>
<protein>
    <recommendedName>
        <fullName evidence="4">DUF4398 domain-containing protein</fullName>
    </recommendedName>
</protein>
<dbReference type="EMBL" id="QEXV01000001">
    <property type="protein sequence ID" value="PWE18437.1"/>
    <property type="molecule type" value="Genomic_DNA"/>
</dbReference>
<accession>A0A2U2BWR2</accession>
<keyword evidence="3" id="KW-1185">Reference proteome</keyword>
<evidence type="ECO:0000313" key="2">
    <source>
        <dbReference type="EMBL" id="PWE18437.1"/>
    </source>
</evidence>
<evidence type="ECO:0000256" key="1">
    <source>
        <dbReference type="SAM" id="SignalP"/>
    </source>
</evidence>
<proteinExistence type="predicted"/>
<reference evidence="3" key="1">
    <citation type="submission" date="2018-05" db="EMBL/GenBank/DDBJ databases">
        <authorList>
            <person name="Liu B.-T."/>
        </authorList>
    </citation>
    <scope>NUCLEOTIDE SEQUENCE [LARGE SCALE GENOMIC DNA]</scope>
    <source>
        <strain evidence="3">WD6-1</strain>
    </source>
</reference>
<organism evidence="2 3">
    <name type="scientific">Marinicauda salina</name>
    <dbReference type="NCBI Taxonomy" id="2135793"/>
    <lineage>
        <taxon>Bacteria</taxon>
        <taxon>Pseudomonadati</taxon>
        <taxon>Pseudomonadota</taxon>
        <taxon>Alphaproteobacteria</taxon>
        <taxon>Maricaulales</taxon>
        <taxon>Maricaulaceae</taxon>
        <taxon>Marinicauda</taxon>
    </lineage>
</organism>
<name>A0A2U2BWR2_9PROT</name>
<feature type="signal peptide" evidence="1">
    <location>
        <begin position="1"/>
        <end position="20"/>
    </location>
</feature>
<dbReference type="AlphaFoldDB" id="A0A2U2BWR2"/>
<evidence type="ECO:0000313" key="3">
    <source>
        <dbReference type="Proteomes" id="UP000245168"/>
    </source>
</evidence>